<dbReference type="AlphaFoldDB" id="A0AA41QTF6"/>
<accession>A0AA41QTF6</accession>
<dbReference type="EMBL" id="JALGAR010000001">
    <property type="protein sequence ID" value="MCI4657370.1"/>
    <property type="molecule type" value="Genomic_DNA"/>
</dbReference>
<organism evidence="1 2">
    <name type="scientific">Cryobacterium zhongshanensis</name>
    <dbReference type="NCBI Taxonomy" id="2928153"/>
    <lineage>
        <taxon>Bacteria</taxon>
        <taxon>Bacillati</taxon>
        <taxon>Actinomycetota</taxon>
        <taxon>Actinomycetes</taxon>
        <taxon>Micrococcales</taxon>
        <taxon>Microbacteriaceae</taxon>
        <taxon>Cryobacterium</taxon>
    </lineage>
</organism>
<protein>
    <submittedName>
        <fullName evidence="1">Uncharacterized protein</fullName>
    </submittedName>
</protein>
<reference evidence="1" key="1">
    <citation type="submission" date="2022-03" db="EMBL/GenBank/DDBJ databases">
        <title>Cryobacterium sp. nov. strain ZS14-85, isolated from Antarctic soil.</title>
        <authorList>
            <person name="Li J."/>
            <person name="Niu G."/>
        </authorList>
    </citation>
    <scope>NUCLEOTIDE SEQUENCE</scope>
    <source>
        <strain evidence="1">ZS14-85</strain>
    </source>
</reference>
<comment type="caution">
    <text evidence="1">The sequence shown here is derived from an EMBL/GenBank/DDBJ whole genome shotgun (WGS) entry which is preliminary data.</text>
</comment>
<evidence type="ECO:0000313" key="2">
    <source>
        <dbReference type="Proteomes" id="UP001165341"/>
    </source>
</evidence>
<keyword evidence="2" id="KW-1185">Reference proteome</keyword>
<name>A0AA41QTF6_9MICO</name>
<gene>
    <name evidence="1" type="ORF">MQH31_06030</name>
</gene>
<dbReference type="RefSeq" id="WP_134532269.1">
    <property type="nucleotide sequence ID" value="NZ_JALGAR010000001.1"/>
</dbReference>
<evidence type="ECO:0000313" key="1">
    <source>
        <dbReference type="EMBL" id="MCI4657370.1"/>
    </source>
</evidence>
<proteinExistence type="predicted"/>
<dbReference type="Proteomes" id="UP001165341">
    <property type="component" value="Unassembled WGS sequence"/>
</dbReference>
<sequence>MALWKRREPAADGAASRAVFGVGMQVLVRLDRSRYPESMVEDPIGVIVGAGDSDGAALYAPVSGREAIWTVQFDEPFFGLDGSGPHLSARVAQASLEPAPEA</sequence>